<feature type="domain" description="Glycosyl transferase family 1" evidence="1">
    <location>
        <begin position="322"/>
        <end position="482"/>
    </location>
</feature>
<dbReference type="SUPFAM" id="SSF53756">
    <property type="entry name" value="UDP-Glycosyltransferase/glycogen phosphorylase"/>
    <property type="match status" value="1"/>
</dbReference>
<dbReference type="Pfam" id="PF00534">
    <property type="entry name" value="Glycos_transf_1"/>
    <property type="match status" value="1"/>
</dbReference>
<gene>
    <name evidence="3" type="ORF">HHU08_20135</name>
</gene>
<dbReference type="Proteomes" id="UP000588491">
    <property type="component" value="Unassembled WGS sequence"/>
</dbReference>
<dbReference type="InterPro" id="IPR001296">
    <property type="entry name" value="Glyco_trans_1"/>
</dbReference>
<dbReference type="Pfam" id="PF09318">
    <property type="entry name" value="Glyco_trans_A_1"/>
    <property type="match status" value="1"/>
</dbReference>
<comment type="caution">
    <text evidence="3">The sequence shown here is derived from an EMBL/GenBank/DDBJ whole genome shotgun (WGS) entry which is preliminary data.</text>
</comment>
<organism evidence="3 4">
    <name type="scientific">Niallia alba</name>
    <dbReference type="NCBI Taxonomy" id="2729105"/>
    <lineage>
        <taxon>Bacteria</taxon>
        <taxon>Bacillati</taxon>
        <taxon>Bacillota</taxon>
        <taxon>Bacilli</taxon>
        <taxon>Bacillales</taxon>
        <taxon>Bacillaceae</taxon>
        <taxon>Niallia</taxon>
    </lineage>
</organism>
<reference evidence="3 4" key="1">
    <citation type="submission" date="2020-04" db="EMBL/GenBank/DDBJ databases">
        <title>Bacillus sp. UniB3 isolated from commercial digestive syrup.</title>
        <authorList>
            <person name="Thorat V."/>
            <person name="Kirdat K."/>
            <person name="Tiwarekar B."/>
            <person name="Yadav A."/>
        </authorList>
    </citation>
    <scope>NUCLEOTIDE SEQUENCE [LARGE SCALE GENOMIC DNA]</scope>
    <source>
        <strain evidence="3 4">UniB3</strain>
    </source>
</reference>
<protein>
    <submittedName>
        <fullName evidence="3">Glycosyltransferase</fullName>
    </submittedName>
</protein>
<sequence length="503" mass="58760">MEVNYTPVFIFKSLNIVRGGLTKAILTRANTLIKYYNQVYILTLSFQPDFEDILQELYSTGRLDKRVQVFNCFHDLSKKVGDNKVDIKEPKNNIIKEEGLYEFIDKGNELPSYRYYKNGVYIKYKRFDKEGRLVFVDYMSESRNRTRRDEYDKNGYLVCSQFMDPINNSPRLKSYYAKNGKCYMTVWIDDYTKKEGRSLLYEPTCHEFKSLYKLFTFWVQEKLEDIENPVAFSDSRFSDGLVLDLKVENIKRVAVLHNNHYSWPYNTRADTKQTWKSFLNRIHEYDKVIFLTNDQKKDIGTLVGNLPTFDVIPHAVPEMKVATVEKYNPKLVVYLARFESQKRIDEAIKAFKYVVKKIPDAQLHIYGFGPQKVKLEALIEELNLKKNIMLQEFTNAASAVYQSASCSILTSDYEGFGMVITESMAVGTPVVSYNCKYGPSDIIRDGIDGFLVPCRNKKKLAEKVVKILSDDDTRNQLSKNALEVNERFNYQKYEERWIRAINS</sequence>
<name>A0A7Y0KBB7_9BACI</name>
<evidence type="ECO:0000313" key="3">
    <source>
        <dbReference type="EMBL" id="NMO79266.1"/>
    </source>
</evidence>
<accession>A0A7Y0KBB7</accession>
<dbReference type="EMBL" id="JABBPK010000001">
    <property type="protein sequence ID" value="NMO79266.1"/>
    <property type="molecule type" value="Genomic_DNA"/>
</dbReference>
<dbReference type="PANTHER" id="PTHR12526:SF630">
    <property type="entry name" value="GLYCOSYLTRANSFERASE"/>
    <property type="match status" value="1"/>
</dbReference>
<dbReference type="InterPro" id="IPR015397">
    <property type="entry name" value="Glyco_trans_A_1"/>
</dbReference>
<keyword evidence="4" id="KW-1185">Reference proteome</keyword>
<dbReference type="Gene3D" id="3.40.50.2000">
    <property type="entry name" value="Glycogen Phosphorylase B"/>
    <property type="match status" value="3"/>
</dbReference>
<dbReference type="RefSeq" id="WP_016205204.1">
    <property type="nucleotide sequence ID" value="NZ_JABBPK010000001.1"/>
</dbReference>
<feature type="domain" description="Glycosyl transferase 1" evidence="2">
    <location>
        <begin position="9"/>
        <end position="185"/>
    </location>
</feature>
<dbReference type="AlphaFoldDB" id="A0A7Y0KBB7"/>
<dbReference type="PANTHER" id="PTHR12526">
    <property type="entry name" value="GLYCOSYLTRANSFERASE"/>
    <property type="match status" value="1"/>
</dbReference>
<proteinExistence type="predicted"/>
<evidence type="ECO:0000259" key="2">
    <source>
        <dbReference type="Pfam" id="PF09318"/>
    </source>
</evidence>
<evidence type="ECO:0000259" key="1">
    <source>
        <dbReference type="Pfam" id="PF00534"/>
    </source>
</evidence>
<keyword evidence="3" id="KW-0808">Transferase</keyword>
<dbReference type="GO" id="GO:0016757">
    <property type="term" value="F:glycosyltransferase activity"/>
    <property type="evidence" value="ECO:0007669"/>
    <property type="project" value="InterPro"/>
</dbReference>
<evidence type="ECO:0000313" key="4">
    <source>
        <dbReference type="Proteomes" id="UP000588491"/>
    </source>
</evidence>